<evidence type="ECO:0000313" key="4">
    <source>
        <dbReference type="EMBL" id="PAA62609.1"/>
    </source>
</evidence>
<dbReference type="Pfam" id="PF12796">
    <property type="entry name" value="Ank_2"/>
    <property type="match status" value="1"/>
</dbReference>
<dbReference type="SUPFAM" id="SSF48403">
    <property type="entry name" value="Ankyrin repeat"/>
    <property type="match status" value="1"/>
</dbReference>
<dbReference type="SUPFAM" id="SSF74924">
    <property type="entry name" value="Cap-Gly domain"/>
    <property type="match status" value="1"/>
</dbReference>
<dbReference type="PROSITE" id="PS50088">
    <property type="entry name" value="ANK_REPEAT"/>
    <property type="match status" value="1"/>
</dbReference>
<evidence type="ECO:0000256" key="2">
    <source>
        <dbReference type="SAM" id="MobiDB-lite"/>
    </source>
</evidence>
<proteinExistence type="predicted"/>
<feature type="compositionally biased region" description="Low complexity" evidence="2">
    <location>
        <begin position="274"/>
        <end position="300"/>
    </location>
</feature>
<feature type="region of interest" description="Disordered" evidence="2">
    <location>
        <begin position="274"/>
        <end position="306"/>
    </location>
</feature>
<accession>A0A267EP51</accession>
<dbReference type="OrthoDB" id="2130750at2759"/>
<dbReference type="InterPro" id="IPR028750">
    <property type="entry name" value="CEP350/CC187"/>
</dbReference>
<dbReference type="InterPro" id="IPR036770">
    <property type="entry name" value="Ankyrin_rpt-contain_sf"/>
</dbReference>
<dbReference type="STRING" id="282301.A0A267EP51"/>
<evidence type="ECO:0000259" key="3">
    <source>
        <dbReference type="PROSITE" id="PS50245"/>
    </source>
</evidence>
<dbReference type="InterPro" id="IPR036859">
    <property type="entry name" value="CAP-Gly_dom_sf"/>
</dbReference>
<feature type="domain" description="CAP-Gly" evidence="3">
    <location>
        <begin position="321"/>
        <end position="360"/>
    </location>
</feature>
<dbReference type="SMART" id="SM00248">
    <property type="entry name" value="ANK"/>
    <property type="match status" value="2"/>
</dbReference>
<dbReference type="Gene3D" id="1.25.40.20">
    <property type="entry name" value="Ankyrin repeat-containing domain"/>
    <property type="match status" value="1"/>
</dbReference>
<dbReference type="PANTHER" id="PTHR13958">
    <property type="entry name" value="CENTROSOME-ASSOCIATED PROTEIN 350"/>
    <property type="match status" value="1"/>
</dbReference>
<dbReference type="SMART" id="SM01052">
    <property type="entry name" value="CAP_GLY"/>
    <property type="match status" value="1"/>
</dbReference>
<feature type="non-terminal residue" evidence="4">
    <location>
        <position position="1"/>
    </location>
</feature>
<keyword evidence="5" id="KW-1185">Reference proteome</keyword>
<dbReference type="GO" id="GO:0008017">
    <property type="term" value="F:microtubule binding"/>
    <property type="evidence" value="ECO:0007669"/>
    <property type="project" value="InterPro"/>
</dbReference>
<dbReference type="PROSITE" id="PS50245">
    <property type="entry name" value="CAP_GLY_2"/>
    <property type="match status" value="1"/>
</dbReference>
<organism evidence="4 5">
    <name type="scientific">Macrostomum lignano</name>
    <dbReference type="NCBI Taxonomy" id="282301"/>
    <lineage>
        <taxon>Eukaryota</taxon>
        <taxon>Metazoa</taxon>
        <taxon>Spiralia</taxon>
        <taxon>Lophotrochozoa</taxon>
        <taxon>Platyhelminthes</taxon>
        <taxon>Rhabditophora</taxon>
        <taxon>Macrostomorpha</taxon>
        <taxon>Macrostomida</taxon>
        <taxon>Macrostomidae</taxon>
        <taxon>Macrostomum</taxon>
    </lineage>
</organism>
<name>A0A267EP51_9PLAT</name>
<evidence type="ECO:0000256" key="1">
    <source>
        <dbReference type="PROSITE-ProRule" id="PRU00023"/>
    </source>
</evidence>
<sequence length="360" mass="38234">PHSQEFQIYESVLAPLCSRCQSLGAELFDLQCSGCSQQLEVATPNQLFALIRQWTRPAQQLLPEIVDRLAELGVGPNDRDQVTDFAQLHFAAKCGALASPSAAANAMRGLLLAGAQPEARSRWTDVTPLHLATMFNCQEAVEVLLEAGADPLARCTEFEDATPLHLAAAHLSEGSARLLVSSAGQAALAATDELLRRPVDCLPQLTSGLFNSNSSAENREIRSRLLTLLAGSRPERPPRLSASSTASVPAAAAAAPLSSASSTASVASSAFEEAAALQKQQQQSQRQPQQRPQQQADQPPSNLGDRVLVAGSRPGTLRYWGPVEFAPGVWAGVELETPQAGRHDGCVSGVRYFQCPAGRG</sequence>
<dbReference type="InterPro" id="IPR000938">
    <property type="entry name" value="CAP-Gly_domain"/>
</dbReference>
<keyword evidence="1" id="KW-0040">ANK repeat</keyword>
<dbReference type="PROSITE" id="PS50297">
    <property type="entry name" value="ANK_REP_REGION"/>
    <property type="match status" value="1"/>
</dbReference>
<dbReference type="GO" id="GO:0034453">
    <property type="term" value="P:microtubule anchoring"/>
    <property type="evidence" value="ECO:0007669"/>
    <property type="project" value="InterPro"/>
</dbReference>
<dbReference type="AlphaFoldDB" id="A0A267EP51"/>
<evidence type="ECO:0000313" key="5">
    <source>
        <dbReference type="Proteomes" id="UP000215902"/>
    </source>
</evidence>
<dbReference type="EMBL" id="NIVC01001916">
    <property type="protein sequence ID" value="PAA62609.1"/>
    <property type="molecule type" value="Genomic_DNA"/>
</dbReference>
<protein>
    <recommendedName>
        <fullName evidence="3">CAP-Gly domain-containing protein</fullName>
    </recommendedName>
</protein>
<comment type="caution">
    <text evidence="4">The sequence shown here is derived from an EMBL/GenBank/DDBJ whole genome shotgun (WGS) entry which is preliminary data.</text>
</comment>
<reference evidence="4 5" key="1">
    <citation type="submission" date="2017-06" db="EMBL/GenBank/DDBJ databases">
        <title>A platform for efficient transgenesis in Macrostomum lignano, a flatworm model organism for stem cell research.</title>
        <authorList>
            <person name="Berezikov E."/>
        </authorList>
    </citation>
    <scope>NUCLEOTIDE SEQUENCE [LARGE SCALE GENOMIC DNA]</scope>
    <source>
        <strain evidence="4">DV1</strain>
        <tissue evidence="4">Whole organism</tissue>
    </source>
</reference>
<dbReference type="GO" id="GO:0005813">
    <property type="term" value="C:centrosome"/>
    <property type="evidence" value="ECO:0007669"/>
    <property type="project" value="InterPro"/>
</dbReference>
<feature type="repeat" description="ANK" evidence="1">
    <location>
        <begin position="124"/>
        <end position="156"/>
    </location>
</feature>
<dbReference type="Proteomes" id="UP000215902">
    <property type="component" value="Unassembled WGS sequence"/>
</dbReference>
<dbReference type="Gene3D" id="2.30.30.190">
    <property type="entry name" value="CAP Gly-rich-like domain"/>
    <property type="match status" value="1"/>
</dbReference>
<dbReference type="PANTHER" id="PTHR13958:SF3">
    <property type="entry name" value="CAP-GLY DOMAIN-CONTAINING PROTEIN-RELATED"/>
    <property type="match status" value="1"/>
</dbReference>
<dbReference type="InterPro" id="IPR002110">
    <property type="entry name" value="Ankyrin_rpt"/>
</dbReference>
<gene>
    <name evidence="4" type="ORF">BOX15_Mlig019130g1</name>
</gene>
<dbReference type="Pfam" id="PF01302">
    <property type="entry name" value="CAP_GLY"/>
    <property type="match status" value="1"/>
</dbReference>